<evidence type="ECO:0000313" key="1">
    <source>
        <dbReference type="EMBL" id="KXT09843.1"/>
    </source>
</evidence>
<dbReference type="Proteomes" id="UP000073492">
    <property type="component" value="Unassembled WGS sequence"/>
</dbReference>
<proteinExistence type="predicted"/>
<keyword evidence="2" id="KW-1185">Reference proteome</keyword>
<comment type="caution">
    <text evidence="1">The sequence shown here is derived from an EMBL/GenBank/DDBJ whole genome shotgun (WGS) entry which is preliminary data.</text>
</comment>
<dbReference type="AlphaFoldDB" id="A0A139I500"/>
<reference evidence="1 2" key="1">
    <citation type="submission" date="2015-07" db="EMBL/GenBank/DDBJ databases">
        <title>Comparative genomics of the Sigatoka disease complex on banana suggests a link between parallel evolutionary changes in Pseudocercospora fijiensis and Pseudocercospora eumusae and increased virulence on the banana host.</title>
        <authorList>
            <person name="Chang T.-C."/>
            <person name="Salvucci A."/>
            <person name="Crous P.W."/>
            <person name="Stergiopoulos I."/>
        </authorList>
    </citation>
    <scope>NUCLEOTIDE SEQUENCE [LARGE SCALE GENOMIC DNA]</scope>
    <source>
        <strain evidence="1 2">CBS 116634</strain>
    </source>
</reference>
<organism evidence="1 2">
    <name type="scientific">Pseudocercospora musae</name>
    <dbReference type="NCBI Taxonomy" id="113226"/>
    <lineage>
        <taxon>Eukaryota</taxon>
        <taxon>Fungi</taxon>
        <taxon>Dikarya</taxon>
        <taxon>Ascomycota</taxon>
        <taxon>Pezizomycotina</taxon>
        <taxon>Dothideomycetes</taxon>
        <taxon>Dothideomycetidae</taxon>
        <taxon>Mycosphaerellales</taxon>
        <taxon>Mycosphaerellaceae</taxon>
        <taxon>Pseudocercospora</taxon>
    </lineage>
</organism>
<dbReference type="EMBL" id="LFZO01000303">
    <property type="protein sequence ID" value="KXT09843.1"/>
    <property type="molecule type" value="Genomic_DNA"/>
</dbReference>
<sequence length="122" mass="13225">MAWTGGSLRIEDFQTTTSALLKYGNEQVSYCTTQGRSRFDCYMPVLTSGGSYGGEYARKLLPVPLSASSASGNDGSMKKTFLQSGQFASLREASHFVTHFRQYECLQLQGRVTGSTVSASSP</sequence>
<dbReference type="EMBL" id="LFZO01000303">
    <property type="protein sequence ID" value="KXT09842.1"/>
    <property type="molecule type" value="Genomic_DNA"/>
</dbReference>
<name>A0A139I500_9PEZI</name>
<protein>
    <submittedName>
        <fullName evidence="1">Uncharacterized protein</fullName>
    </submittedName>
</protein>
<evidence type="ECO:0000313" key="2">
    <source>
        <dbReference type="Proteomes" id="UP000073492"/>
    </source>
</evidence>
<gene>
    <name evidence="1" type="ORF">AC579_9290</name>
</gene>
<accession>A0A139I500</accession>